<dbReference type="AlphaFoldDB" id="A0A0C9YFL3"/>
<dbReference type="Gene3D" id="3.40.50.1000">
    <property type="entry name" value="HAD superfamily/HAD-like"/>
    <property type="match status" value="1"/>
</dbReference>
<organism evidence="1 2">
    <name type="scientific">Laccaria amethystina LaAM-08-1</name>
    <dbReference type="NCBI Taxonomy" id="1095629"/>
    <lineage>
        <taxon>Eukaryota</taxon>
        <taxon>Fungi</taxon>
        <taxon>Dikarya</taxon>
        <taxon>Basidiomycota</taxon>
        <taxon>Agaricomycotina</taxon>
        <taxon>Agaricomycetes</taxon>
        <taxon>Agaricomycetidae</taxon>
        <taxon>Agaricales</taxon>
        <taxon>Agaricineae</taxon>
        <taxon>Hydnangiaceae</taxon>
        <taxon>Laccaria</taxon>
    </lineage>
</organism>
<dbReference type="InterPro" id="IPR036412">
    <property type="entry name" value="HAD-like_sf"/>
</dbReference>
<dbReference type="SUPFAM" id="SSF56784">
    <property type="entry name" value="HAD-like"/>
    <property type="match status" value="1"/>
</dbReference>
<sequence>MALRLVTFDALHTIITPRLPIHVQYSQTFSPYLGHLNPDSIKWSFKVALKDVQEENPLFSVGAQAWWREVIRRTALGAGAEEQALNYSLHEIVPALMRRFSSKEGYKAFDDAIPTMSHLLSLGIRTAIVSNGDSRIRAVLQDLNFPKEVQPMLFSDEEGVEKPSREIFIRALERVNAMGSERPAILPVHCLHVGDELEADYFGAMNAGFRPLLLRRDGLDGEHAHKELHETLQDVDVVKDLHAVVKYIIS</sequence>
<reference evidence="1 2" key="1">
    <citation type="submission" date="2014-04" db="EMBL/GenBank/DDBJ databases">
        <authorList>
            <consortium name="DOE Joint Genome Institute"/>
            <person name="Kuo A."/>
            <person name="Kohler A."/>
            <person name="Nagy L.G."/>
            <person name="Floudas D."/>
            <person name="Copeland A."/>
            <person name="Barry K.W."/>
            <person name="Cichocki N."/>
            <person name="Veneault-Fourrey C."/>
            <person name="LaButti K."/>
            <person name="Lindquist E.A."/>
            <person name="Lipzen A."/>
            <person name="Lundell T."/>
            <person name="Morin E."/>
            <person name="Murat C."/>
            <person name="Sun H."/>
            <person name="Tunlid A."/>
            <person name="Henrissat B."/>
            <person name="Grigoriev I.V."/>
            <person name="Hibbett D.S."/>
            <person name="Martin F."/>
            <person name="Nordberg H.P."/>
            <person name="Cantor M.N."/>
            <person name="Hua S.X."/>
        </authorList>
    </citation>
    <scope>NUCLEOTIDE SEQUENCE [LARGE SCALE GENOMIC DNA]</scope>
    <source>
        <strain evidence="1 2">LaAM-08-1</strain>
    </source>
</reference>
<dbReference type="OrthoDB" id="444127at2759"/>
<dbReference type="EMBL" id="KN838539">
    <property type="protein sequence ID" value="KIK09197.1"/>
    <property type="molecule type" value="Genomic_DNA"/>
</dbReference>
<dbReference type="PANTHER" id="PTHR46191">
    <property type="match status" value="1"/>
</dbReference>
<dbReference type="PRINTS" id="PR00413">
    <property type="entry name" value="HADHALOGNASE"/>
</dbReference>
<dbReference type="Proteomes" id="UP000054477">
    <property type="component" value="Unassembled WGS sequence"/>
</dbReference>
<dbReference type="HOGENOM" id="CLU_045011_8_0_1"/>
<dbReference type="InterPro" id="IPR044924">
    <property type="entry name" value="HAD-SF_hydro_IA_REG-2-like_cap"/>
</dbReference>
<dbReference type="Pfam" id="PF00702">
    <property type="entry name" value="Hydrolase"/>
    <property type="match status" value="1"/>
</dbReference>
<keyword evidence="2" id="KW-1185">Reference proteome</keyword>
<dbReference type="GO" id="GO:0016791">
    <property type="term" value="F:phosphatase activity"/>
    <property type="evidence" value="ECO:0007669"/>
    <property type="project" value="UniProtKB-ARBA"/>
</dbReference>
<evidence type="ECO:0008006" key="3">
    <source>
        <dbReference type="Google" id="ProtNLM"/>
    </source>
</evidence>
<dbReference type="STRING" id="1095629.A0A0C9YFL3"/>
<evidence type="ECO:0000313" key="1">
    <source>
        <dbReference type="EMBL" id="KIK09197.1"/>
    </source>
</evidence>
<dbReference type="GO" id="GO:0005634">
    <property type="term" value="C:nucleus"/>
    <property type="evidence" value="ECO:0007669"/>
    <property type="project" value="TreeGrafter"/>
</dbReference>
<dbReference type="InterPro" id="IPR006439">
    <property type="entry name" value="HAD-SF_hydro_IA"/>
</dbReference>
<dbReference type="PANTHER" id="PTHR46191:SF2">
    <property type="entry name" value="HALOACID DEHALOGENASE-LIKE HYDROLASE DOMAIN-CONTAINING PROTEIN 3"/>
    <property type="match status" value="1"/>
</dbReference>
<dbReference type="InterPro" id="IPR023214">
    <property type="entry name" value="HAD_sf"/>
</dbReference>
<dbReference type="Gene3D" id="1.10.150.720">
    <property type="entry name" value="Haloacid dehalogenase-like hydrolase"/>
    <property type="match status" value="1"/>
</dbReference>
<gene>
    <name evidence="1" type="ORF">K443DRAFT_83083</name>
</gene>
<evidence type="ECO:0000313" key="2">
    <source>
        <dbReference type="Proteomes" id="UP000054477"/>
    </source>
</evidence>
<reference evidence="2" key="2">
    <citation type="submission" date="2015-01" db="EMBL/GenBank/DDBJ databases">
        <title>Evolutionary Origins and Diversification of the Mycorrhizal Mutualists.</title>
        <authorList>
            <consortium name="DOE Joint Genome Institute"/>
            <consortium name="Mycorrhizal Genomics Consortium"/>
            <person name="Kohler A."/>
            <person name="Kuo A."/>
            <person name="Nagy L.G."/>
            <person name="Floudas D."/>
            <person name="Copeland A."/>
            <person name="Barry K.W."/>
            <person name="Cichocki N."/>
            <person name="Veneault-Fourrey C."/>
            <person name="LaButti K."/>
            <person name="Lindquist E.A."/>
            <person name="Lipzen A."/>
            <person name="Lundell T."/>
            <person name="Morin E."/>
            <person name="Murat C."/>
            <person name="Riley R."/>
            <person name="Ohm R."/>
            <person name="Sun H."/>
            <person name="Tunlid A."/>
            <person name="Henrissat B."/>
            <person name="Grigoriev I.V."/>
            <person name="Hibbett D.S."/>
            <person name="Martin F."/>
        </authorList>
    </citation>
    <scope>NUCLEOTIDE SEQUENCE [LARGE SCALE GENOMIC DNA]</scope>
    <source>
        <strain evidence="2">LaAM-08-1</strain>
    </source>
</reference>
<dbReference type="NCBIfam" id="TIGR01549">
    <property type="entry name" value="HAD-SF-IA-v1"/>
    <property type="match status" value="1"/>
</dbReference>
<dbReference type="InterPro" id="IPR051828">
    <property type="entry name" value="HAD-like_hydrolase_domain"/>
</dbReference>
<name>A0A0C9YFL3_9AGAR</name>
<proteinExistence type="predicted"/>
<protein>
    <recommendedName>
        <fullName evidence="3">Haloacid dehalogenase-like hydrolase domain-containing protein 3</fullName>
    </recommendedName>
</protein>
<accession>A0A0C9YFL3</accession>